<dbReference type="EMBL" id="HG807022">
    <property type="protein sequence ID" value="CDW60336.1"/>
    <property type="molecule type" value="Genomic_DNA"/>
</dbReference>
<dbReference type="InterPro" id="IPR040676">
    <property type="entry name" value="DUF5641"/>
</dbReference>
<proteinExistence type="predicted"/>
<dbReference type="Pfam" id="PF18701">
    <property type="entry name" value="DUF5641"/>
    <property type="match status" value="1"/>
</dbReference>
<reference evidence="2" key="1">
    <citation type="submission" date="2014-01" db="EMBL/GenBank/DDBJ databases">
        <authorList>
            <person name="Aslett M."/>
        </authorList>
    </citation>
    <scope>NUCLEOTIDE SEQUENCE</scope>
</reference>
<protein>
    <recommendedName>
        <fullName evidence="1">DUF5641 domain-containing protein</fullName>
    </recommendedName>
</protein>
<accession>A0A077ZIU6</accession>
<dbReference type="OrthoDB" id="5868911at2759"/>
<evidence type="ECO:0000259" key="1">
    <source>
        <dbReference type="Pfam" id="PF18701"/>
    </source>
</evidence>
<sequence length="147" mass="16164">MEISSAIAGSLLEKMENPRVNDVVLVAEDNVPRHRWRLGIVVEALPGQDGLLRTNPIAVRDNGSCPWRGGSSGHPELFHASYGRDNLLISGTGYEGHRQVASQPFSGVSFRAVGQTVKTERRCHAEERDDAHMIVHLDDVVHPGHIM</sequence>
<dbReference type="Proteomes" id="UP000030665">
    <property type="component" value="Unassembled WGS sequence"/>
</dbReference>
<evidence type="ECO:0000313" key="3">
    <source>
        <dbReference type="Proteomes" id="UP000030665"/>
    </source>
</evidence>
<feature type="domain" description="DUF5641" evidence="1">
    <location>
        <begin position="14"/>
        <end position="58"/>
    </location>
</feature>
<evidence type="ECO:0000313" key="2">
    <source>
        <dbReference type="EMBL" id="CDW60336.1"/>
    </source>
</evidence>
<organism evidence="2 3">
    <name type="scientific">Trichuris trichiura</name>
    <name type="common">Whipworm</name>
    <name type="synonym">Trichocephalus trichiurus</name>
    <dbReference type="NCBI Taxonomy" id="36087"/>
    <lineage>
        <taxon>Eukaryota</taxon>
        <taxon>Metazoa</taxon>
        <taxon>Ecdysozoa</taxon>
        <taxon>Nematoda</taxon>
        <taxon>Enoplea</taxon>
        <taxon>Dorylaimia</taxon>
        <taxon>Trichinellida</taxon>
        <taxon>Trichuridae</taxon>
        <taxon>Trichuris</taxon>
    </lineage>
</organism>
<gene>
    <name evidence="2" type="ORF">TTRE_0000870401</name>
</gene>
<keyword evidence="3" id="KW-1185">Reference proteome</keyword>
<name>A0A077ZIU6_TRITR</name>
<dbReference type="AlphaFoldDB" id="A0A077ZIU6"/>
<reference evidence="2" key="2">
    <citation type="submission" date="2014-03" db="EMBL/GenBank/DDBJ databases">
        <title>The whipworm genome and dual-species transcriptomics of an intimate host-pathogen interaction.</title>
        <authorList>
            <person name="Foth B.J."/>
            <person name="Tsai I.J."/>
            <person name="Reid A.J."/>
            <person name="Bancroft A.J."/>
            <person name="Nichol S."/>
            <person name="Tracey A."/>
            <person name="Holroyd N."/>
            <person name="Cotton J.A."/>
            <person name="Stanley E.J."/>
            <person name="Zarowiecki M."/>
            <person name="Liu J.Z."/>
            <person name="Huckvale T."/>
            <person name="Cooper P.J."/>
            <person name="Grencis R.K."/>
            <person name="Berriman M."/>
        </authorList>
    </citation>
    <scope>NUCLEOTIDE SEQUENCE [LARGE SCALE GENOMIC DNA]</scope>
</reference>